<name>A0A1E5KWA6_9ENTE</name>
<evidence type="ECO:0000313" key="3">
    <source>
        <dbReference type="Proteomes" id="UP000095256"/>
    </source>
</evidence>
<proteinExistence type="predicted"/>
<dbReference type="EMBL" id="MIEK01000027">
    <property type="protein sequence ID" value="OEH82163.1"/>
    <property type="molecule type" value="Genomic_DNA"/>
</dbReference>
<gene>
    <name evidence="2" type="ORF">BCR26_14285</name>
</gene>
<dbReference type="RefSeq" id="WP_069698885.1">
    <property type="nucleotide sequence ID" value="NZ_JAGGMA010000049.1"/>
</dbReference>
<dbReference type="InterPro" id="IPR025868">
    <property type="entry name" value="Zn_ribbon_dom_put"/>
</dbReference>
<accession>A0A1E5KWA6</accession>
<dbReference type="AlphaFoldDB" id="A0A1E5KWA6"/>
<organism evidence="2 3">
    <name type="scientific">Enterococcus rivorum</name>
    <dbReference type="NCBI Taxonomy" id="762845"/>
    <lineage>
        <taxon>Bacteria</taxon>
        <taxon>Bacillati</taxon>
        <taxon>Bacillota</taxon>
        <taxon>Bacilli</taxon>
        <taxon>Lactobacillales</taxon>
        <taxon>Enterococcaceae</taxon>
        <taxon>Enterococcus</taxon>
    </lineage>
</organism>
<dbReference type="OrthoDB" id="9801008at2"/>
<evidence type="ECO:0000313" key="2">
    <source>
        <dbReference type="EMBL" id="OEH82163.1"/>
    </source>
</evidence>
<feature type="domain" description="Putative zinc ribbon" evidence="1">
    <location>
        <begin position="8"/>
        <end position="90"/>
    </location>
</feature>
<sequence>MGKQKMVYCGSCGKPMKKTDDFGSERDGTLSDKYCELCYQNGSWTEPDIIFDDFYEKSYRGFLNSDRSRIEKFFLKKMYTKKFVRKLERWSK</sequence>
<protein>
    <recommendedName>
        <fullName evidence="1">Putative zinc ribbon domain-containing protein</fullName>
    </recommendedName>
</protein>
<dbReference type="Proteomes" id="UP000095256">
    <property type="component" value="Unassembled WGS sequence"/>
</dbReference>
<keyword evidence="3" id="KW-1185">Reference proteome</keyword>
<comment type="caution">
    <text evidence="2">The sequence shown here is derived from an EMBL/GenBank/DDBJ whole genome shotgun (WGS) entry which is preliminary data.</text>
</comment>
<evidence type="ECO:0000259" key="1">
    <source>
        <dbReference type="Pfam" id="PF12674"/>
    </source>
</evidence>
<dbReference type="Pfam" id="PF12674">
    <property type="entry name" value="Zn_ribbon_2"/>
    <property type="match status" value="1"/>
</dbReference>
<reference evidence="2 3" key="1">
    <citation type="submission" date="2016-09" db="EMBL/GenBank/DDBJ databases">
        <authorList>
            <person name="Capua I."/>
            <person name="De Benedictis P."/>
            <person name="Joannis T."/>
            <person name="Lombin L.H."/>
            <person name="Cattoli G."/>
        </authorList>
    </citation>
    <scope>NUCLEOTIDE SEQUENCE [LARGE SCALE GENOMIC DNA]</scope>
    <source>
        <strain evidence="2 3">LMG 25899</strain>
    </source>
</reference>
<dbReference type="STRING" id="762845.BCR26_14285"/>